<comment type="caution">
    <text evidence="2">The sequence shown here is derived from an EMBL/GenBank/DDBJ whole genome shotgun (WGS) entry which is preliminary data.</text>
</comment>
<protein>
    <submittedName>
        <fullName evidence="2">DUF2937 domain-containing protein</fullName>
    </submittedName>
</protein>
<evidence type="ECO:0000313" key="3">
    <source>
        <dbReference type="Proteomes" id="UP000238196"/>
    </source>
</evidence>
<keyword evidence="1" id="KW-1133">Transmembrane helix</keyword>
<organism evidence="2 3">
    <name type="scientific">Proteobacteria bacterium 228</name>
    <dbReference type="NCBI Taxonomy" id="2083153"/>
    <lineage>
        <taxon>Bacteria</taxon>
        <taxon>Pseudomonadati</taxon>
        <taxon>Pseudomonadota</taxon>
    </lineage>
</organism>
<dbReference type="Pfam" id="PF11157">
    <property type="entry name" value="DUF2937"/>
    <property type="match status" value="1"/>
</dbReference>
<dbReference type="Proteomes" id="UP000238196">
    <property type="component" value="Unassembled WGS sequence"/>
</dbReference>
<sequence length="172" mass="19371">MFRDYLRLMVFAVGLLLGVQVPGLIDQYQKRVDAHLQEAGQNLQAFQLTADKYFKGDLQALIQHYADSDDPVFQADSVSVRAVYQRYQVFTAEQRALQQPWYGVTWHMLVAANRSLLQETLNQYSYTVPLTPSAIGWGVAVGFLASFLIELFVLLLARIAGIGPFSRRAGQL</sequence>
<dbReference type="PIRSF" id="PIRSF029393">
    <property type="entry name" value="UCP029393"/>
    <property type="match status" value="1"/>
</dbReference>
<dbReference type="OrthoDB" id="7021410at2"/>
<accession>A0A2S5KTC8</accession>
<dbReference type="AlphaFoldDB" id="A0A2S5KTC8"/>
<name>A0A2S5KTC8_9PROT</name>
<proteinExistence type="predicted"/>
<dbReference type="InterPro" id="IPR022584">
    <property type="entry name" value="DUF2937"/>
</dbReference>
<evidence type="ECO:0000256" key="1">
    <source>
        <dbReference type="SAM" id="Phobius"/>
    </source>
</evidence>
<feature type="transmembrane region" description="Helical" evidence="1">
    <location>
        <begin position="134"/>
        <end position="157"/>
    </location>
</feature>
<dbReference type="EMBL" id="PRLP01000020">
    <property type="protein sequence ID" value="PPC78104.1"/>
    <property type="molecule type" value="Genomic_DNA"/>
</dbReference>
<gene>
    <name evidence="2" type="ORF">C4K68_06755</name>
</gene>
<reference evidence="2 3" key="1">
    <citation type="submission" date="2018-02" db="EMBL/GenBank/DDBJ databases">
        <title>novel marine gammaproteobacteria from coastal saline agro ecosystem.</title>
        <authorList>
            <person name="Krishnan R."/>
            <person name="Ramesh Kumar N."/>
        </authorList>
    </citation>
    <scope>NUCLEOTIDE SEQUENCE [LARGE SCALE GENOMIC DNA]</scope>
    <source>
        <strain evidence="2 3">228</strain>
    </source>
</reference>
<keyword evidence="1" id="KW-0812">Transmembrane</keyword>
<keyword evidence="1" id="KW-0472">Membrane</keyword>
<dbReference type="InterPro" id="IPR016917">
    <property type="entry name" value="UCP029393"/>
</dbReference>
<evidence type="ECO:0000313" key="2">
    <source>
        <dbReference type="EMBL" id="PPC78104.1"/>
    </source>
</evidence>